<gene>
    <name evidence="1" type="ORF">C4A77_05980</name>
</gene>
<sequence length="480" mass="55996">MIEQHVPQYFLNQVVAELGEKCESIFNELKEGNIRDFLKDIISSEFTPTNTNELRRITYKYSQATKKRWADSLKESIHSNKKSTKNAELMREVELLEKLVEMYGSAELKKLQGVDTIEELIQKRIGDVSAWGADKDSRLFEYKYIRDKTPNQIKKAIRSDAIIAVADILLKNFDGNLNKIIVDHPLKYTDHPVGNTGLSKMKLTDKSILIDNKLHYISEYNADENYSLLTLVNQDIVSEEKVLRAIDNTDLNIFRSVISMRDQKLFFEERKIYVTIGDLVRNAYGSDNKQSYNAVKERLMKMANVKFNVVEPNRTLVFGIFDRLDIQPHGNGEIAEITINEEIHQNYMKGQVIRAYSDRLSSFENKVSQSLIFPLQKERFLCYFRQTGYSAVFDYTYFIHKIQFRSKRKDVNLGLIEECLQDFVKQQVTIHSFERKKDVFYITFLPVESYEVQDLLGNQQLDNFIEEVPEQLSLQLETET</sequence>
<comment type="caution">
    <text evidence="1">The sequence shown here is derived from an EMBL/GenBank/DDBJ whole genome shotgun (WGS) entry which is preliminary data.</text>
</comment>
<dbReference type="Proteomes" id="UP000239759">
    <property type="component" value="Unassembled WGS sequence"/>
</dbReference>
<proteinExistence type="predicted"/>
<name>A0AAP8QG67_BRELA</name>
<organism evidence="1 2">
    <name type="scientific">Brevibacillus laterosporus</name>
    <name type="common">Bacillus laterosporus</name>
    <dbReference type="NCBI Taxonomy" id="1465"/>
    <lineage>
        <taxon>Bacteria</taxon>
        <taxon>Bacillati</taxon>
        <taxon>Bacillota</taxon>
        <taxon>Bacilli</taxon>
        <taxon>Bacillales</taxon>
        <taxon>Paenibacillaceae</taxon>
        <taxon>Brevibacillus</taxon>
    </lineage>
</organism>
<dbReference type="RefSeq" id="WP_104031133.1">
    <property type="nucleotide sequence ID" value="NZ_PRKQ01000005.1"/>
</dbReference>
<dbReference type="EMBL" id="PRKQ01000005">
    <property type="protein sequence ID" value="PPB08834.1"/>
    <property type="molecule type" value="Genomic_DNA"/>
</dbReference>
<evidence type="ECO:0000313" key="1">
    <source>
        <dbReference type="EMBL" id="PPB08834.1"/>
    </source>
</evidence>
<evidence type="ECO:0000313" key="2">
    <source>
        <dbReference type="Proteomes" id="UP000239759"/>
    </source>
</evidence>
<protein>
    <submittedName>
        <fullName evidence="1">Uncharacterized protein</fullName>
    </submittedName>
</protein>
<dbReference type="AlphaFoldDB" id="A0AAP8QG67"/>
<accession>A0AAP8QG67</accession>
<reference evidence="1 2" key="1">
    <citation type="submission" date="2018-02" db="EMBL/GenBank/DDBJ databases">
        <title>Comparative analysis of genomes of three Brevibacillus laterosporus strains producers of potent antimicrobials isolated from silage.</title>
        <authorList>
            <person name="Kojic M."/>
            <person name="Miljkovic M."/>
            <person name="Studholme D."/>
            <person name="Filipic B."/>
        </authorList>
    </citation>
    <scope>NUCLEOTIDE SEQUENCE [LARGE SCALE GENOMIC DNA]</scope>
    <source>
        <strain evidence="1 2">BGSP11</strain>
    </source>
</reference>